<accession>A0A443VF08</accession>
<keyword evidence="6" id="KW-1133">Transmembrane helix</keyword>
<evidence type="ECO:0000256" key="3">
    <source>
        <dbReference type="ARBA" id="ARBA00012528"/>
    </source>
</evidence>
<evidence type="ECO:0000256" key="6">
    <source>
        <dbReference type="SAM" id="Phobius"/>
    </source>
</evidence>
<evidence type="ECO:0000256" key="2">
    <source>
        <dbReference type="ARBA" id="ARBA00004665"/>
    </source>
</evidence>
<dbReference type="InterPro" id="IPR043128">
    <property type="entry name" value="Rev_trsase/Diguanyl_cyclase"/>
</dbReference>
<dbReference type="EMBL" id="QKOX01000045">
    <property type="protein sequence ID" value="RWT15823.1"/>
    <property type="molecule type" value="Genomic_DNA"/>
</dbReference>
<evidence type="ECO:0000259" key="7">
    <source>
        <dbReference type="PROSITE" id="PS50887"/>
    </source>
</evidence>
<dbReference type="NCBIfam" id="TIGR00254">
    <property type="entry name" value="GGDEF"/>
    <property type="match status" value="1"/>
</dbReference>
<dbReference type="GO" id="GO:0052621">
    <property type="term" value="F:diguanylate cyclase activity"/>
    <property type="evidence" value="ECO:0007669"/>
    <property type="project" value="UniProtKB-EC"/>
</dbReference>
<feature type="transmembrane region" description="Helical" evidence="6">
    <location>
        <begin position="84"/>
        <end position="104"/>
    </location>
</feature>
<feature type="transmembrane region" description="Helical" evidence="6">
    <location>
        <begin position="110"/>
        <end position="132"/>
    </location>
</feature>
<dbReference type="CDD" id="cd01949">
    <property type="entry name" value="GGDEF"/>
    <property type="match status" value="1"/>
</dbReference>
<keyword evidence="4" id="KW-0547">Nucleotide-binding</keyword>
<dbReference type="RefSeq" id="WP_164887135.1">
    <property type="nucleotide sequence ID" value="NZ_QKOX01000045.1"/>
</dbReference>
<evidence type="ECO:0000256" key="1">
    <source>
        <dbReference type="ARBA" id="ARBA00001946"/>
    </source>
</evidence>
<keyword evidence="4" id="KW-0342">GTP-binding</keyword>
<dbReference type="EC" id="2.7.7.65" evidence="3"/>
<dbReference type="GO" id="GO:0005886">
    <property type="term" value="C:plasma membrane"/>
    <property type="evidence" value="ECO:0007669"/>
    <property type="project" value="TreeGrafter"/>
</dbReference>
<evidence type="ECO:0000313" key="9">
    <source>
        <dbReference type="Proteomes" id="UP000288843"/>
    </source>
</evidence>
<comment type="pathway">
    <text evidence="2">Purine metabolism; 3',5'-cyclic di-GMP biosynthesis.</text>
</comment>
<dbReference type="SMART" id="SM00267">
    <property type="entry name" value="GGDEF"/>
    <property type="match status" value="1"/>
</dbReference>
<gene>
    <name evidence="8" type="ORF">DN603_27470</name>
</gene>
<dbReference type="Proteomes" id="UP000288843">
    <property type="component" value="Unassembled WGS sequence"/>
</dbReference>
<keyword evidence="6" id="KW-0472">Membrane</keyword>
<feature type="non-terminal residue" evidence="8">
    <location>
        <position position="262"/>
    </location>
</feature>
<dbReference type="Gene3D" id="3.30.70.270">
    <property type="match status" value="1"/>
</dbReference>
<comment type="catalytic activity">
    <reaction evidence="5">
        <text>2 GTP = 3',3'-c-di-GMP + 2 diphosphate</text>
        <dbReference type="Rhea" id="RHEA:24898"/>
        <dbReference type="ChEBI" id="CHEBI:33019"/>
        <dbReference type="ChEBI" id="CHEBI:37565"/>
        <dbReference type="ChEBI" id="CHEBI:58805"/>
        <dbReference type="EC" id="2.7.7.65"/>
    </reaction>
</comment>
<evidence type="ECO:0000256" key="5">
    <source>
        <dbReference type="ARBA" id="ARBA00034247"/>
    </source>
</evidence>
<organism evidence="8 9">
    <name type="scientific">Raoultella planticola</name>
    <name type="common">Klebsiella planticola</name>
    <dbReference type="NCBI Taxonomy" id="575"/>
    <lineage>
        <taxon>Bacteria</taxon>
        <taxon>Pseudomonadati</taxon>
        <taxon>Pseudomonadota</taxon>
        <taxon>Gammaproteobacteria</taxon>
        <taxon>Enterobacterales</taxon>
        <taxon>Enterobacteriaceae</taxon>
        <taxon>Klebsiella/Raoultella group</taxon>
        <taxon>Raoultella</taxon>
    </lineage>
</organism>
<name>A0A443VF08_RAOPL</name>
<dbReference type="PROSITE" id="PS50887">
    <property type="entry name" value="GGDEF"/>
    <property type="match status" value="1"/>
</dbReference>
<dbReference type="GO" id="GO:0043709">
    <property type="term" value="P:cell adhesion involved in single-species biofilm formation"/>
    <property type="evidence" value="ECO:0007669"/>
    <property type="project" value="TreeGrafter"/>
</dbReference>
<reference evidence="8 9" key="1">
    <citation type="submission" date="2018-06" db="EMBL/GenBank/DDBJ databases">
        <title>Carbapenemase-producing Enterobacteriaceae present in wastewater treatment plant effluent and nearby surface waters in the US.</title>
        <authorList>
            <person name="Mathys D.A."/>
            <person name="Mollenkopf D.F."/>
            <person name="Feicht S.M."/>
            <person name="Adams R.J."/>
            <person name="Albers A.L."/>
            <person name="Stuever D.M."/>
            <person name="Daniels J.B."/>
            <person name="Wittum T.E."/>
        </authorList>
    </citation>
    <scope>NUCLEOTIDE SEQUENCE [LARGE SCALE GENOMIC DNA]</scope>
    <source>
        <strain evidence="8 9">GEO_47_Down_B</strain>
    </source>
</reference>
<comment type="caution">
    <text evidence="8">The sequence shown here is derived from an EMBL/GenBank/DDBJ whole genome shotgun (WGS) entry which is preliminary data.</text>
</comment>
<sequence>MKNFFLRGGIFKFSSKKNHPSNYSRLSIIFLIIASSFLYISFPDESFGAIKESKLYLDLLFITLQMLMFYLFEKKITYSKHNIYLKLGILFWITGVTIGIADEIVPQQQWVILSLGRPLKITGLLILLFSCYKQIQHLEKLYFGANIDALHDDLTKLPNRRHFNITLEKSKNIPLGLILIDIDHFKKINDKHGHNTGDKILKQFGDILQNISSERYIASRIGGEEFAVIIKTTTPNEIFNLAKTISKDAKKIIIDDNSSLSI</sequence>
<dbReference type="PANTHER" id="PTHR45138">
    <property type="entry name" value="REGULATORY COMPONENTS OF SENSORY TRANSDUCTION SYSTEM"/>
    <property type="match status" value="1"/>
</dbReference>
<dbReference type="PANTHER" id="PTHR45138:SF9">
    <property type="entry name" value="DIGUANYLATE CYCLASE DGCM-RELATED"/>
    <property type="match status" value="1"/>
</dbReference>
<dbReference type="InterPro" id="IPR000160">
    <property type="entry name" value="GGDEF_dom"/>
</dbReference>
<comment type="cofactor">
    <cofactor evidence="1">
        <name>Mg(2+)</name>
        <dbReference type="ChEBI" id="CHEBI:18420"/>
    </cofactor>
</comment>
<feature type="transmembrane region" description="Helical" evidence="6">
    <location>
        <begin position="54"/>
        <end position="72"/>
    </location>
</feature>
<dbReference type="GO" id="GO:0005525">
    <property type="term" value="F:GTP binding"/>
    <property type="evidence" value="ECO:0007669"/>
    <property type="project" value="UniProtKB-KW"/>
</dbReference>
<evidence type="ECO:0000256" key="4">
    <source>
        <dbReference type="ARBA" id="ARBA00023134"/>
    </source>
</evidence>
<keyword evidence="6" id="KW-0812">Transmembrane</keyword>
<dbReference type="InterPro" id="IPR029787">
    <property type="entry name" value="Nucleotide_cyclase"/>
</dbReference>
<feature type="domain" description="GGDEF" evidence="7">
    <location>
        <begin position="173"/>
        <end position="262"/>
    </location>
</feature>
<feature type="transmembrane region" description="Helical" evidence="6">
    <location>
        <begin position="21"/>
        <end position="42"/>
    </location>
</feature>
<dbReference type="SUPFAM" id="SSF55073">
    <property type="entry name" value="Nucleotide cyclase"/>
    <property type="match status" value="1"/>
</dbReference>
<dbReference type="AlphaFoldDB" id="A0A443VF08"/>
<evidence type="ECO:0000313" key="8">
    <source>
        <dbReference type="EMBL" id="RWT15823.1"/>
    </source>
</evidence>
<proteinExistence type="predicted"/>
<protein>
    <recommendedName>
        <fullName evidence="3">diguanylate cyclase</fullName>
        <ecNumber evidence="3">2.7.7.65</ecNumber>
    </recommendedName>
</protein>
<dbReference type="InterPro" id="IPR050469">
    <property type="entry name" value="Diguanylate_Cyclase"/>
</dbReference>
<dbReference type="GO" id="GO:1902201">
    <property type="term" value="P:negative regulation of bacterial-type flagellum-dependent cell motility"/>
    <property type="evidence" value="ECO:0007669"/>
    <property type="project" value="TreeGrafter"/>
</dbReference>
<dbReference type="Pfam" id="PF00990">
    <property type="entry name" value="GGDEF"/>
    <property type="match status" value="1"/>
</dbReference>